<feature type="region of interest" description="Disordered" evidence="2">
    <location>
        <begin position="456"/>
        <end position="521"/>
    </location>
</feature>
<evidence type="ECO:0000313" key="3">
    <source>
        <dbReference type="EMBL" id="ACO63363.1"/>
    </source>
</evidence>
<feature type="compositionally biased region" description="Basic and acidic residues" evidence="2">
    <location>
        <begin position="503"/>
        <end position="515"/>
    </location>
</feature>
<evidence type="ECO:0000256" key="2">
    <source>
        <dbReference type="SAM" id="MobiDB-lite"/>
    </source>
</evidence>
<dbReference type="InParanoid" id="C1E644"/>
<protein>
    <submittedName>
        <fullName evidence="3">Uncharacterized protein</fullName>
    </submittedName>
</protein>
<gene>
    <name evidence="3" type="ORF">MICPUN_58538</name>
</gene>
<keyword evidence="1" id="KW-0175">Coiled coil</keyword>
<dbReference type="EMBL" id="CP001326">
    <property type="protein sequence ID" value="ACO63363.1"/>
    <property type="molecule type" value="Genomic_DNA"/>
</dbReference>
<evidence type="ECO:0000256" key="1">
    <source>
        <dbReference type="SAM" id="Coils"/>
    </source>
</evidence>
<feature type="coiled-coil region" evidence="1">
    <location>
        <begin position="232"/>
        <end position="259"/>
    </location>
</feature>
<accession>C1E644</accession>
<reference evidence="3 4" key="1">
    <citation type="journal article" date="2009" name="Science">
        <title>Green evolution and dynamic adaptations revealed by genomes of the marine picoeukaryotes Micromonas.</title>
        <authorList>
            <person name="Worden A.Z."/>
            <person name="Lee J.H."/>
            <person name="Mock T."/>
            <person name="Rouze P."/>
            <person name="Simmons M.P."/>
            <person name="Aerts A.L."/>
            <person name="Allen A.E."/>
            <person name="Cuvelier M.L."/>
            <person name="Derelle E."/>
            <person name="Everett M.V."/>
            <person name="Foulon E."/>
            <person name="Grimwood J."/>
            <person name="Gundlach H."/>
            <person name="Henrissat B."/>
            <person name="Napoli C."/>
            <person name="McDonald S.M."/>
            <person name="Parker M.S."/>
            <person name="Rombauts S."/>
            <person name="Salamov A."/>
            <person name="Von Dassow P."/>
            <person name="Badger J.H."/>
            <person name="Coutinho P.M."/>
            <person name="Demir E."/>
            <person name="Dubchak I."/>
            <person name="Gentemann C."/>
            <person name="Eikrem W."/>
            <person name="Gready J.E."/>
            <person name="John U."/>
            <person name="Lanier W."/>
            <person name="Lindquist E.A."/>
            <person name="Lucas S."/>
            <person name="Mayer K.F."/>
            <person name="Moreau H."/>
            <person name="Not F."/>
            <person name="Otillar R."/>
            <person name="Panaud O."/>
            <person name="Pangilinan J."/>
            <person name="Paulsen I."/>
            <person name="Piegu B."/>
            <person name="Poliakov A."/>
            <person name="Robbens S."/>
            <person name="Schmutz J."/>
            <person name="Toulza E."/>
            <person name="Wyss T."/>
            <person name="Zelensky A."/>
            <person name="Zhou K."/>
            <person name="Armbrust E.V."/>
            <person name="Bhattacharya D."/>
            <person name="Goodenough U.W."/>
            <person name="Van de Peer Y."/>
            <person name="Grigoriev I.V."/>
        </authorList>
    </citation>
    <scope>NUCLEOTIDE SEQUENCE [LARGE SCALE GENOMIC DNA]</scope>
    <source>
        <strain evidence="4">RCC299 / NOUM17</strain>
    </source>
</reference>
<organism evidence="3 4">
    <name type="scientific">Micromonas commoda (strain RCC299 / NOUM17 / CCMP2709)</name>
    <name type="common">Picoplanktonic green alga</name>
    <dbReference type="NCBI Taxonomy" id="296587"/>
    <lineage>
        <taxon>Eukaryota</taxon>
        <taxon>Viridiplantae</taxon>
        <taxon>Chlorophyta</taxon>
        <taxon>Mamiellophyceae</taxon>
        <taxon>Mamiellales</taxon>
        <taxon>Mamiellaceae</taxon>
        <taxon>Micromonas</taxon>
    </lineage>
</organism>
<sequence>MQDQSRTVRKTENRTVRADHAQAWSLKNVLSCISLFWARKEARRVAEHRPGDSSRKLPYVSRISENSSVLRHSARRAIDTALRDPEHRLQTSVASDRGAPSARKKNSSEHVRAAVGHCRAPRVMLAVATNPAPIKTVRWASRCEALCVDTGAKITEELCDSPSRIRTEATQQLREARALAHQQAATSLCERALRAAELAEEHGKLKDAEMILAAIVTQLRRRLAAPEIASWLDRQRLRLASIDAEIRDKTEEHRRLQRRLMSSVSANGGQRMLETPVLIRTKSLEELQADEDELGVPEAEGAEGEGAPSRAPGTPEPVGRQLLPPRRRVENDENAAPGEDETHAACDVVASASLERDRDSSDAGGAHGRADLRDGEGAVPAADVAPEEAPSEVDPGADRASSSSSPLAPNEVALMARACFAQSRVHTLRGRREEAETAREAGATYARMCTHVFGDTDEADCIRSGSPVGGREREGERGGGGGKRPREEDEEEEADATTTGKSAKKESLGRVDAAPREGVFA</sequence>
<dbReference type="KEGG" id="mis:MICPUN_58538"/>
<proteinExistence type="predicted"/>
<dbReference type="AlphaFoldDB" id="C1E644"/>
<feature type="compositionally biased region" description="Acidic residues" evidence="2">
    <location>
        <begin position="288"/>
        <end position="303"/>
    </location>
</feature>
<feature type="region of interest" description="Disordered" evidence="2">
    <location>
        <begin position="84"/>
        <end position="113"/>
    </location>
</feature>
<dbReference type="Proteomes" id="UP000002009">
    <property type="component" value="Chromosome 5"/>
</dbReference>
<evidence type="ECO:0000313" key="4">
    <source>
        <dbReference type="Proteomes" id="UP000002009"/>
    </source>
</evidence>
<name>C1E644_MICCC</name>
<keyword evidence="4" id="KW-1185">Reference proteome</keyword>
<dbReference type="RefSeq" id="XP_002502105.1">
    <property type="nucleotide sequence ID" value="XM_002502059.1"/>
</dbReference>
<dbReference type="GeneID" id="8243774"/>
<feature type="region of interest" description="Disordered" evidence="2">
    <location>
        <begin position="288"/>
        <end position="409"/>
    </location>
</feature>